<dbReference type="InterPro" id="IPR012337">
    <property type="entry name" value="RNaseH-like_sf"/>
</dbReference>
<name>A0A6N9U0V5_STRHA</name>
<dbReference type="PANTHER" id="PTHR30347:SF1">
    <property type="entry name" value="MECHANOSENSITIVE CHANNEL MSCK"/>
    <property type="match status" value="1"/>
</dbReference>
<dbReference type="InterPro" id="IPR038717">
    <property type="entry name" value="Tc1-like_DDE_dom"/>
</dbReference>
<reference evidence="2 3" key="1">
    <citation type="submission" date="2020-01" db="EMBL/GenBank/DDBJ databases">
        <title>Insect and environment-associated Actinomycetes.</title>
        <authorList>
            <person name="Currrie C."/>
            <person name="Chevrette M."/>
            <person name="Carlson C."/>
            <person name="Stubbendieck R."/>
            <person name="Wendt-Pienkowski E."/>
        </authorList>
    </citation>
    <scope>NUCLEOTIDE SEQUENCE [LARGE SCALE GENOMIC DNA]</scope>
    <source>
        <strain evidence="2 3">SID11342</strain>
    </source>
</reference>
<evidence type="ECO:0000313" key="2">
    <source>
        <dbReference type="EMBL" id="NEA17307.1"/>
    </source>
</evidence>
<comment type="caution">
    <text evidence="2">The sequence shown here is derived from an EMBL/GenBank/DDBJ whole genome shotgun (WGS) entry which is preliminary data.</text>
</comment>
<dbReference type="PANTHER" id="PTHR30347">
    <property type="entry name" value="POTASSIUM CHANNEL RELATED"/>
    <property type="match status" value="1"/>
</dbReference>
<proteinExistence type="predicted"/>
<organism evidence="2 3">
    <name type="scientific">Streptomyces halstedii</name>
    <dbReference type="NCBI Taxonomy" id="1944"/>
    <lineage>
        <taxon>Bacteria</taxon>
        <taxon>Bacillati</taxon>
        <taxon>Actinomycetota</taxon>
        <taxon>Actinomycetes</taxon>
        <taxon>Kitasatosporales</taxon>
        <taxon>Streptomycetaceae</taxon>
        <taxon>Streptomyces</taxon>
    </lineage>
</organism>
<dbReference type="EMBL" id="JAAGLQ010000363">
    <property type="protein sequence ID" value="NEA17307.1"/>
    <property type="molecule type" value="Genomic_DNA"/>
</dbReference>
<dbReference type="AlphaFoldDB" id="A0A6N9U0V5"/>
<dbReference type="InterPro" id="IPR047655">
    <property type="entry name" value="Transpos_IS630-like"/>
</dbReference>
<evidence type="ECO:0000259" key="1">
    <source>
        <dbReference type="Pfam" id="PF13358"/>
    </source>
</evidence>
<dbReference type="InterPro" id="IPR052702">
    <property type="entry name" value="MscS-like_channel"/>
</dbReference>
<feature type="domain" description="Tc1-like transposase DDE" evidence="1">
    <location>
        <begin position="185"/>
        <end position="330"/>
    </location>
</feature>
<gene>
    <name evidence="2" type="ORF">G3I29_17665</name>
</gene>
<dbReference type="InterPro" id="IPR036397">
    <property type="entry name" value="RNaseH_sf"/>
</dbReference>
<accession>A0A6N9U0V5</accession>
<dbReference type="Pfam" id="PF13358">
    <property type="entry name" value="DDE_3"/>
    <property type="match status" value="1"/>
</dbReference>
<dbReference type="InterPro" id="IPR009057">
    <property type="entry name" value="Homeodomain-like_sf"/>
</dbReference>
<dbReference type="Proteomes" id="UP000471293">
    <property type="component" value="Unassembled WGS sequence"/>
</dbReference>
<protein>
    <submittedName>
        <fullName evidence="2">IS630 family transposase</fullName>
    </submittedName>
</protein>
<dbReference type="SUPFAM" id="SSF53098">
    <property type="entry name" value="Ribonuclease H-like"/>
    <property type="match status" value="1"/>
</dbReference>
<dbReference type="NCBIfam" id="NF033545">
    <property type="entry name" value="transpos_IS630"/>
    <property type="match status" value="1"/>
</dbReference>
<dbReference type="GO" id="GO:0003676">
    <property type="term" value="F:nucleic acid binding"/>
    <property type="evidence" value="ECO:0007669"/>
    <property type="project" value="InterPro"/>
</dbReference>
<sequence>MTSAAGASVPRRGPKLEPLLLSADERAVLERWTRRATSSQALALRARIVLACAGPEVPPIVSVARDLRVAADTVRKWRRRFIADRLDGLTDEPRPGRPPTISVDQVEAVVVTTLEQIPKNATHWSRKSMADHSGLSKSTVGRIWRKFQLKPHLTDTFKLSTDPLFVEKVYDVVGLYFNPPEGAVVLSVDEKSQIQALDRSQPVLPMMPGMPERRTHDYVRNGLTTLFAAFDVATGEVISALHRRHRAAEFRKFLIRIDKEVPAHLQVHLICDNYGTHKTPAIRAWLAKHPRFQMHFTPTDSSWINQVERWFGFLADQMIRRGAHKNVQALEADIRKWVKDWNEDPKPFIWTKTAEEILDSLARFCRRISGAGH</sequence>
<dbReference type="RefSeq" id="WP_164345869.1">
    <property type="nucleotide sequence ID" value="NZ_JAAGLQ010000363.1"/>
</dbReference>
<dbReference type="Pfam" id="PF13565">
    <property type="entry name" value="HTH_32"/>
    <property type="match status" value="1"/>
</dbReference>
<evidence type="ECO:0000313" key="3">
    <source>
        <dbReference type="Proteomes" id="UP000471293"/>
    </source>
</evidence>
<dbReference type="Gene3D" id="3.30.420.10">
    <property type="entry name" value="Ribonuclease H-like superfamily/Ribonuclease H"/>
    <property type="match status" value="1"/>
</dbReference>
<dbReference type="SUPFAM" id="SSF46689">
    <property type="entry name" value="Homeodomain-like"/>
    <property type="match status" value="1"/>
</dbReference>